<comment type="caution">
    <text evidence="1">The sequence shown here is derived from an EMBL/GenBank/DDBJ whole genome shotgun (WGS) entry which is preliminary data.</text>
</comment>
<evidence type="ECO:0000313" key="2">
    <source>
        <dbReference type="Proteomes" id="UP000807025"/>
    </source>
</evidence>
<keyword evidence="2" id="KW-1185">Reference proteome</keyword>
<evidence type="ECO:0000313" key="1">
    <source>
        <dbReference type="EMBL" id="KAF9499013.1"/>
    </source>
</evidence>
<dbReference type="EMBL" id="MU154534">
    <property type="protein sequence ID" value="KAF9499013.1"/>
    <property type="molecule type" value="Genomic_DNA"/>
</dbReference>
<dbReference type="AlphaFoldDB" id="A0A9P6DII8"/>
<name>A0A9P6DII8_PLEER</name>
<organism evidence="1 2">
    <name type="scientific">Pleurotus eryngii</name>
    <name type="common">Boletus of the steppes</name>
    <dbReference type="NCBI Taxonomy" id="5323"/>
    <lineage>
        <taxon>Eukaryota</taxon>
        <taxon>Fungi</taxon>
        <taxon>Dikarya</taxon>
        <taxon>Basidiomycota</taxon>
        <taxon>Agaricomycotina</taxon>
        <taxon>Agaricomycetes</taxon>
        <taxon>Agaricomycetidae</taxon>
        <taxon>Agaricales</taxon>
        <taxon>Pleurotineae</taxon>
        <taxon>Pleurotaceae</taxon>
        <taxon>Pleurotus</taxon>
    </lineage>
</organism>
<protein>
    <submittedName>
        <fullName evidence="1">Uncharacterized protein</fullName>
    </submittedName>
</protein>
<proteinExistence type="predicted"/>
<gene>
    <name evidence="1" type="ORF">BDN71DRAFT_1428362</name>
</gene>
<dbReference type="Proteomes" id="UP000807025">
    <property type="component" value="Unassembled WGS sequence"/>
</dbReference>
<sequence length="215" mass="24291">MPMNAIPFFSYNQLNVRPLGPQAAAWEQQIPLQLIVDYTDHQFLDILLAMRRSWDMVPIALLHRELEYVLGTIGASVALGHILIVTIAQCLEAWEEQLSESEDGDSVHCPLSLLLVWSMAQAAIPIISPPCDQCTKQLNILVQMMSILEVAMNDRMMAITADRQEMATLFDIYEAIIYKEADHTDEAETQQNTTELDNEIQCIVDDNKPAPKHKN</sequence>
<reference evidence="1" key="1">
    <citation type="submission" date="2020-11" db="EMBL/GenBank/DDBJ databases">
        <authorList>
            <consortium name="DOE Joint Genome Institute"/>
            <person name="Ahrendt S."/>
            <person name="Riley R."/>
            <person name="Andreopoulos W."/>
            <person name="Labutti K."/>
            <person name="Pangilinan J."/>
            <person name="Ruiz-Duenas F.J."/>
            <person name="Barrasa J.M."/>
            <person name="Sanchez-Garcia M."/>
            <person name="Camarero S."/>
            <person name="Miyauchi S."/>
            <person name="Serrano A."/>
            <person name="Linde D."/>
            <person name="Babiker R."/>
            <person name="Drula E."/>
            <person name="Ayuso-Fernandez I."/>
            <person name="Pacheco R."/>
            <person name="Padilla G."/>
            <person name="Ferreira P."/>
            <person name="Barriuso J."/>
            <person name="Kellner H."/>
            <person name="Castanera R."/>
            <person name="Alfaro M."/>
            <person name="Ramirez L."/>
            <person name="Pisabarro A.G."/>
            <person name="Kuo A."/>
            <person name="Tritt A."/>
            <person name="Lipzen A."/>
            <person name="He G."/>
            <person name="Yan M."/>
            <person name="Ng V."/>
            <person name="Cullen D."/>
            <person name="Martin F."/>
            <person name="Rosso M.-N."/>
            <person name="Henrissat B."/>
            <person name="Hibbett D."/>
            <person name="Martinez A.T."/>
            <person name="Grigoriev I.V."/>
        </authorList>
    </citation>
    <scope>NUCLEOTIDE SEQUENCE</scope>
    <source>
        <strain evidence="1">ATCC 90797</strain>
    </source>
</reference>
<dbReference type="OrthoDB" id="3129281at2759"/>
<accession>A0A9P6DII8</accession>